<protein>
    <submittedName>
        <fullName evidence="1">Uncharacterized protein</fullName>
    </submittedName>
</protein>
<keyword evidence="2" id="KW-1185">Reference proteome</keyword>
<sequence>MGGVVTCNNNGWLSDKKAQMRLISGSVSEMIFWVGLNQKRPRISGEGVRGGVDPQRGHHLHRSLTPKRPRYGVSPYNGTGAKTPMKWVRADFRFPNEQAHLLNSGPTSSSQETEHIIDLPCAVGYAQPYTVPGTLHGRYLSSQRSATRLIYGAAVNRGYYAQRTEYSPQQLRHFLIHSADNIHLLSSWKEKEKGKKWNIPEAGSGGQQQQQQQLTTTLIPVLEEGLSPSPLSCTYARVLLLLLLLLLCPLTPSLASIRSRV</sequence>
<gene>
    <name evidence="1" type="ORF">BO79DRAFT_270779</name>
</gene>
<proteinExistence type="predicted"/>
<dbReference type="EMBL" id="KZ824559">
    <property type="protein sequence ID" value="RAK86581.1"/>
    <property type="molecule type" value="Genomic_DNA"/>
</dbReference>
<reference evidence="1" key="1">
    <citation type="submission" date="2018-02" db="EMBL/GenBank/DDBJ databases">
        <title>The genomes of Aspergillus section Nigri reveals drivers in fungal speciation.</title>
        <authorList>
            <consortium name="DOE Joint Genome Institute"/>
            <person name="Vesth T.C."/>
            <person name="Nybo J."/>
            <person name="Theobald S."/>
            <person name="Brandl J."/>
            <person name="Frisvad J.C."/>
            <person name="Nielsen K.F."/>
            <person name="Lyhne E.K."/>
            <person name="Kogle M.E."/>
            <person name="Kuo A."/>
            <person name="Riley R."/>
            <person name="Clum A."/>
            <person name="Nolan M."/>
            <person name="Lipzen A."/>
            <person name="Salamov A."/>
            <person name="Henrissat B."/>
            <person name="Wiebenga A."/>
            <person name="De vries R.P."/>
            <person name="Grigoriev I.V."/>
            <person name="Mortensen U.H."/>
            <person name="Andersen M.R."/>
            <person name="Baker S.E."/>
        </authorList>
    </citation>
    <scope>NUCLEOTIDE SEQUENCE</scope>
    <source>
        <strain evidence="1">CBS 115574</strain>
    </source>
</reference>
<evidence type="ECO:0000313" key="2">
    <source>
        <dbReference type="Proteomes" id="UP000249748"/>
    </source>
</evidence>
<organism evidence="1 2">
    <name type="scientific">Aspergillus costaricaensis CBS 115574</name>
    <dbReference type="NCBI Taxonomy" id="1448317"/>
    <lineage>
        <taxon>Eukaryota</taxon>
        <taxon>Fungi</taxon>
        <taxon>Dikarya</taxon>
        <taxon>Ascomycota</taxon>
        <taxon>Pezizomycotina</taxon>
        <taxon>Eurotiomycetes</taxon>
        <taxon>Eurotiomycetidae</taxon>
        <taxon>Eurotiales</taxon>
        <taxon>Aspergillaceae</taxon>
        <taxon>Aspergillus</taxon>
        <taxon>Aspergillus subgen. Circumdati</taxon>
    </lineage>
</organism>
<name>A0ACD1I896_9EURO</name>
<accession>A0ACD1I896</accession>
<evidence type="ECO:0000313" key="1">
    <source>
        <dbReference type="EMBL" id="RAK86581.1"/>
    </source>
</evidence>
<dbReference type="Proteomes" id="UP000249748">
    <property type="component" value="Unassembled WGS sequence"/>
</dbReference>